<evidence type="ECO:0000313" key="2">
    <source>
        <dbReference type="Proteomes" id="UP000244334"/>
    </source>
</evidence>
<dbReference type="EMBL" id="LJAM02000215">
    <property type="protein sequence ID" value="RAP71025.1"/>
    <property type="molecule type" value="Genomic_DNA"/>
</dbReference>
<organism evidence="1 2">
    <name type="scientific">Candidatus Erwinia dacicola</name>
    <dbReference type="NCBI Taxonomy" id="252393"/>
    <lineage>
        <taxon>Bacteria</taxon>
        <taxon>Pseudomonadati</taxon>
        <taxon>Pseudomonadota</taxon>
        <taxon>Gammaproteobacteria</taxon>
        <taxon>Enterobacterales</taxon>
        <taxon>Erwiniaceae</taxon>
        <taxon>Erwinia</taxon>
    </lineage>
</organism>
<evidence type="ECO:0000313" key="1">
    <source>
        <dbReference type="EMBL" id="RAP71025.1"/>
    </source>
</evidence>
<name>A0A328TQ15_9GAMM</name>
<comment type="caution">
    <text evidence="1">The sequence shown here is derived from an EMBL/GenBank/DDBJ whole genome shotgun (WGS) entry which is preliminary data.</text>
</comment>
<gene>
    <name evidence="1" type="ORF">ACZ87_02170</name>
</gene>
<dbReference type="Proteomes" id="UP000244334">
    <property type="component" value="Unassembled WGS sequence"/>
</dbReference>
<protein>
    <submittedName>
        <fullName evidence="1">Uncharacterized protein</fullName>
    </submittedName>
</protein>
<proteinExistence type="predicted"/>
<keyword evidence="2" id="KW-1185">Reference proteome</keyword>
<accession>A0A328TQ15</accession>
<sequence length="65" mass="7189">MEREVINENLACIKWRGFGCGNYRVCKSKDMPPPTLGLQVKGQQGVIRTLPPDSVLDRDVVGCTV</sequence>
<reference evidence="1" key="1">
    <citation type="submission" date="2018-04" db="EMBL/GenBank/DDBJ databases">
        <title>Genomes of the Obligate Erwinia dacicola and Facultative Enterobacter sp. OLF Endosymbionts of the Olive Fruit fly, Bactrocera oleae.</title>
        <authorList>
            <person name="Estes A.M."/>
            <person name="Hearn D.J."/>
            <person name="Agarwal S."/>
            <person name="Pierson E.A."/>
            <person name="Dunning-Hotopp J.C."/>
        </authorList>
    </citation>
    <scope>NUCLEOTIDE SEQUENCE [LARGE SCALE GENOMIC DNA]</scope>
    <source>
        <strain evidence="1">Oroville</strain>
    </source>
</reference>
<dbReference type="AlphaFoldDB" id="A0A328TQ15"/>